<accession>A0ABQ9I3I5</accession>
<feature type="signal peptide" evidence="1">
    <location>
        <begin position="1"/>
        <end position="28"/>
    </location>
</feature>
<keyword evidence="3" id="KW-1185">Reference proteome</keyword>
<evidence type="ECO:0000256" key="1">
    <source>
        <dbReference type="SAM" id="SignalP"/>
    </source>
</evidence>
<reference evidence="2 3" key="1">
    <citation type="submission" date="2023-02" db="EMBL/GenBank/DDBJ databases">
        <title>LHISI_Scaffold_Assembly.</title>
        <authorList>
            <person name="Stuart O.P."/>
            <person name="Cleave R."/>
            <person name="Magrath M.J.L."/>
            <person name="Mikheyev A.S."/>
        </authorList>
    </citation>
    <scope>NUCLEOTIDE SEQUENCE [LARGE SCALE GENOMIC DNA]</scope>
    <source>
        <strain evidence="2">Daus_M_001</strain>
        <tissue evidence="2">Leg muscle</tissue>
    </source>
</reference>
<comment type="caution">
    <text evidence="2">The sequence shown here is derived from an EMBL/GenBank/DDBJ whole genome shotgun (WGS) entry which is preliminary data.</text>
</comment>
<sequence>MCVVHRFPHLLWNCRVLWCMLDILQVLSYSLDLDPNEETPMLKVPSSPGYILMLMDTLEAREVRSVIQAVSSLDQRSCVLTQILY</sequence>
<evidence type="ECO:0000313" key="3">
    <source>
        <dbReference type="Proteomes" id="UP001159363"/>
    </source>
</evidence>
<dbReference type="Proteomes" id="UP001159363">
    <property type="component" value="Chromosome 3"/>
</dbReference>
<keyword evidence="1" id="KW-0732">Signal</keyword>
<dbReference type="EMBL" id="JARBHB010000003">
    <property type="protein sequence ID" value="KAJ8891196.1"/>
    <property type="molecule type" value="Genomic_DNA"/>
</dbReference>
<proteinExistence type="predicted"/>
<protein>
    <submittedName>
        <fullName evidence="2">Uncharacterized protein</fullName>
    </submittedName>
</protein>
<name>A0ABQ9I3I5_9NEOP</name>
<evidence type="ECO:0000313" key="2">
    <source>
        <dbReference type="EMBL" id="KAJ8891196.1"/>
    </source>
</evidence>
<organism evidence="2 3">
    <name type="scientific">Dryococelus australis</name>
    <dbReference type="NCBI Taxonomy" id="614101"/>
    <lineage>
        <taxon>Eukaryota</taxon>
        <taxon>Metazoa</taxon>
        <taxon>Ecdysozoa</taxon>
        <taxon>Arthropoda</taxon>
        <taxon>Hexapoda</taxon>
        <taxon>Insecta</taxon>
        <taxon>Pterygota</taxon>
        <taxon>Neoptera</taxon>
        <taxon>Polyneoptera</taxon>
        <taxon>Phasmatodea</taxon>
        <taxon>Verophasmatodea</taxon>
        <taxon>Anareolatae</taxon>
        <taxon>Phasmatidae</taxon>
        <taxon>Eurycanthinae</taxon>
        <taxon>Dryococelus</taxon>
    </lineage>
</organism>
<gene>
    <name evidence="2" type="ORF">PR048_010711</name>
</gene>
<feature type="chain" id="PRO_5047363652" evidence="1">
    <location>
        <begin position="29"/>
        <end position="85"/>
    </location>
</feature>